<dbReference type="InterPro" id="IPR003594">
    <property type="entry name" value="HATPase_dom"/>
</dbReference>
<dbReference type="GO" id="GO:0009927">
    <property type="term" value="F:histidine phosphotransfer kinase activity"/>
    <property type="evidence" value="ECO:0007669"/>
    <property type="project" value="TreeGrafter"/>
</dbReference>
<dbReference type="OrthoDB" id="9795133at2"/>
<protein>
    <recommendedName>
        <fullName evidence="2">histidine kinase</fullName>
        <ecNumber evidence="2">2.7.13.3</ecNumber>
    </recommendedName>
</protein>
<evidence type="ECO:0000256" key="1">
    <source>
        <dbReference type="ARBA" id="ARBA00000085"/>
    </source>
</evidence>
<dbReference type="Pfam" id="PF02518">
    <property type="entry name" value="HATPase_c"/>
    <property type="match status" value="1"/>
</dbReference>
<evidence type="ECO:0000256" key="3">
    <source>
        <dbReference type="ARBA" id="ARBA00022679"/>
    </source>
</evidence>
<dbReference type="EMBL" id="CP029355">
    <property type="protein sequence ID" value="AWK88569.1"/>
    <property type="molecule type" value="Genomic_DNA"/>
</dbReference>
<evidence type="ECO:0000256" key="2">
    <source>
        <dbReference type="ARBA" id="ARBA00012438"/>
    </source>
</evidence>
<dbReference type="EC" id="2.7.13.3" evidence="2"/>
<proteinExistence type="predicted"/>
<keyword evidence="8" id="KW-1185">Reference proteome</keyword>
<accession>A0A2S2CVR9</accession>
<evidence type="ECO:0000313" key="7">
    <source>
        <dbReference type="EMBL" id="AWK88569.1"/>
    </source>
</evidence>
<feature type="compositionally biased region" description="Basic residues" evidence="5">
    <location>
        <begin position="1"/>
        <end position="25"/>
    </location>
</feature>
<feature type="domain" description="Histidine kinase" evidence="6">
    <location>
        <begin position="69"/>
        <end position="135"/>
    </location>
</feature>
<evidence type="ECO:0000256" key="4">
    <source>
        <dbReference type="ARBA" id="ARBA00022777"/>
    </source>
</evidence>
<dbReference type="SMART" id="SM00387">
    <property type="entry name" value="HATPase_c"/>
    <property type="match status" value="1"/>
</dbReference>
<feature type="compositionally biased region" description="Polar residues" evidence="5">
    <location>
        <begin position="35"/>
        <end position="49"/>
    </location>
</feature>
<dbReference type="GO" id="GO:0005886">
    <property type="term" value="C:plasma membrane"/>
    <property type="evidence" value="ECO:0007669"/>
    <property type="project" value="TreeGrafter"/>
</dbReference>
<dbReference type="KEGG" id="azz:DEW08_20920"/>
<sequence>MARPTHRARRGRGRRGPGRGTRRRPPVGIAVGQLASRSTPTTPEASTHSDVPALSPKRISAPVLWRAPNGGQPIPPEQIDKLFLPFKRGEARAGSRGLGLGLYIASQIAQAHDGRIDVRSDANDTCFRFKMPLKG</sequence>
<evidence type="ECO:0000256" key="5">
    <source>
        <dbReference type="SAM" id="MobiDB-lite"/>
    </source>
</evidence>
<dbReference type="PANTHER" id="PTHR43047">
    <property type="entry name" value="TWO-COMPONENT HISTIDINE PROTEIN KINASE"/>
    <property type="match status" value="1"/>
</dbReference>
<dbReference type="AlphaFoldDB" id="A0A2S2CVR9"/>
<gene>
    <name evidence="7" type="ORF">DEW08_20920</name>
</gene>
<evidence type="ECO:0000259" key="6">
    <source>
        <dbReference type="PROSITE" id="PS50109"/>
    </source>
</evidence>
<dbReference type="PRINTS" id="PR00344">
    <property type="entry name" value="BCTRLSENSOR"/>
</dbReference>
<organism evidence="7 8">
    <name type="scientific">Azospirillum thermophilum</name>
    <dbReference type="NCBI Taxonomy" id="2202148"/>
    <lineage>
        <taxon>Bacteria</taxon>
        <taxon>Pseudomonadati</taxon>
        <taxon>Pseudomonadota</taxon>
        <taxon>Alphaproteobacteria</taxon>
        <taxon>Rhodospirillales</taxon>
        <taxon>Azospirillaceae</taxon>
        <taxon>Azospirillum</taxon>
    </lineage>
</organism>
<dbReference type="InterPro" id="IPR036890">
    <property type="entry name" value="HATPase_C_sf"/>
</dbReference>
<evidence type="ECO:0000313" key="8">
    <source>
        <dbReference type="Proteomes" id="UP000245629"/>
    </source>
</evidence>
<dbReference type="InterPro" id="IPR004358">
    <property type="entry name" value="Sig_transdc_His_kin-like_C"/>
</dbReference>
<dbReference type="Gene3D" id="3.30.565.10">
    <property type="entry name" value="Histidine kinase-like ATPase, C-terminal domain"/>
    <property type="match status" value="1"/>
</dbReference>
<feature type="region of interest" description="Disordered" evidence="5">
    <location>
        <begin position="1"/>
        <end position="56"/>
    </location>
</feature>
<keyword evidence="3" id="KW-0808">Transferase</keyword>
<comment type="catalytic activity">
    <reaction evidence="1">
        <text>ATP + protein L-histidine = ADP + protein N-phospho-L-histidine.</text>
        <dbReference type="EC" id="2.7.13.3"/>
    </reaction>
</comment>
<keyword evidence="4" id="KW-0418">Kinase</keyword>
<dbReference type="GO" id="GO:0000155">
    <property type="term" value="F:phosphorelay sensor kinase activity"/>
    <property type="evidence" value="ECO:0007669"/>
    <property type="project" value="TreeGrafter"/>
</dbReference>
<reference evidence="8" key="1">
    <citation type="submission" date="2018-05" db="EMBL/GenBank/DDBJ databases">
        <title>Azospirillum thermophila sp. nov., a novel isolated from hot spring.</title>
        <authorList>
            <person name="Zhao Z."/>
        </authorList>
    </citation>
    <scope>NUCLEOTIDE SEQUENCE [LARGE SCALE GENOMIC DNA]</scope>
    <source>
        <strain evidence="8">CFH 70021</strain>
    </source>
</reference>
<name>A0A2S2CVR9_9PROT</name>
<dbReference type="PANTHER" id="PTHR43047:SF72">
    <property type="entry name" value="OSMOSENSING HISTIDINE PROTEIN KINASE SLN1"/>
    <property type="match status" value="1"/>
</dbReference>
<dbReference type="Proteomes" id="UP000245629">
    <property type="component" value="Chromosome 4"/>
</dbReference>
<dbReference type="SUPFAM" id="SSF55874">
    <property type="entry name" value="ATPase domain of HSP90 chaperone/DNA topoisomerase II/histidine kinase"/>
    <property type="match status" value="1"/>
</dbReference>
<dbReference type="PROSITE" id="PS50109">
    <property type="entry name" value="HIS_KIN"/>
    <property type="match status" value="1"/>
</dbReference>
<dbReference type="InterPro" id="IPR005467">
    <property type="entry name" value="His_kinase_dom"/>
</dbReference>